<evidence type="ECO:0000313" key="1">
    <source>
        <dbReference type="EMBL" id="NEX63798.1"/>
    </source>
</evidence>
<protein>
    <recommendedName>
        <fullName evidence="3">Lipoprotein</fullName>
    </recommendedName>
</protein>
<dbReference type="Gene3D" id="2.120.10.30">
    <property type="entry name" value="TolB, C-terminal domain"/>
    <property type="match status" value="1"/>
</dbReference>
<evidence type="ECO:0000313" key="2">
    <source>
        <dbReference type="Proteomes" id="UP000482155"/>
    </source>
</evidence>
<dbReference type="InterPro" id="IPR011042">
    <property type="entry name" value="6-blade_b-propeller_TolB-like"/>
</dbReference>
<dbReference type="AlphaFoldDB" id="A0A6B3STI1"/>
<dbReference type="SUPFAM" id="SSF82171">
    <property type="entry name" value="DPP6 N-terminal domain-like"/>
    <property type="match status" value="1"/>
</dbReference>
<accession>A0A6B3STI1</accession>
<keyword evidence="2" id="KW-1185">Reference proteome</keyword>
<dbReference type="RefSeq" id="WP_163967735.1">
    <property type="nucleotide sequence ID" value="NZ_JAAIVB010000075.1"/>
</dbReference>
<comment type="caution">
    <text evidence="1">The sequence shown here is derived from an EMBL/GenBank/DDBJ whole genome shotgun (WGS) entry which is preliminary data.</text>
</comment>
<name>A0A6B3STI1_9BURK</name>
<dbReference type="Proteomes" id="UP000482155">
    <property type="component" value="Unassembled WGS sequence"/>
</dbReference>
<organism evidence="1 2">
    <name type="scientific">Noviherbaspirillum galbum</name>
    <dbReference type="NCBI Taxonomy" id="2709383"/>
    <lineage>
        <taxon>Bacteria</taxon>
        <taxon>Pseudomonadati</taxon>
        <taxon>Pseudomonadota</taxon>
        <taxon>Betaproteobacteria</taxon>
        <taxon>Burkholderiales</taxon>
        <taxon>Oxalobacteraceae</taxon>
        <taxon>Noviherbaspirillum</taxon>
    </lineage>
</organism>
<proteinExistence type="predicted"/>
<reference evidence="1 2" key="1">
    <citation type="submission" date="2020-02" db="EMBL/GenBank/DDBJ databases">
        <authorList>
            <person name="Kim M.K."/>
        </authorList>
    </citation>
    <scope>NUCLEOTIDE SEQUENCE [LARGE SCALE GENOMIC DNA]</scope>
    <source>
        <strain evidence="1 2">17J57-3</strain>
    </source>
</reference>
<dbReference type="PROSITE" id="PS51257">
    <property type="entry name" value="PROKAR_LIPOPROTEIN"/>
    <property type="match status" value="1"/>
</dbReference>
<gene>
    <name evidence="1" type="ORF">G3574_22190</name>
</gene>
<dbReference type="EMBL" id="JAAIVB010000075">
    <property type="protein sequence ID" value="NEX63798.1"/>
    <property type="molecule type" value="Genomic_DNA"/>
</dbReference>
<sequence length="239" mass="26497">MDRTVSRFALAGLASLACLLTGCALLFGKQVDPDSRMISPDGSKAIWRVVEVRSPLYVGRVAGNEPPRQLMAVHGPAYWARDSRHVVVQAERSGKQSDILVFDSERPQQEPLNLTPWSGARSVVVPGALSADKVYFASNRRDDAVFDLYAGDIASGAAELVFRNPGDVVQWIADVDGTIGARVRQQDEQYILQVMNPSTHTWRSVYHWTDDNKLTPERIDRANGEFLAVAKKVKYQASR</sequence>
<evidence type="ECO:0008006" key="3">
    <source>
        <dbReference type="Google" id="ProtNLM"/>
    </source>
</evidence>